<dbReference type="GO" id="GO:0003676">
    <property type="term" value="F:nucleic acid binding"/>
    <property type="evidence" value="ECO:0007669"/>
    <property type="project" value="InterPro"/>
</dbReference>
<dbReference type="PANTHER" id="PTHR33146">
    <property type="entry name" value="ENDONUCLEASE 4"/>
    <property type="match status" value="1"/>
</dbReference>
<reference evidence="10" key="1">
    <citation type="submission" date="2023-01" db="EMBL/GenBank/DDBJ databases">
        <title>The growth and conidiation of Purpureocillium lavendulum are regulated by nitrogen source and histone H3K14 acetylation.</title>
        <authorList>
            <person name="Tang P."/>
            <person name="Han J."/>
            <person name="Zhang C."/>
            <person name="Tang P."/>
            <person name="Qi F."/>
            <person name="Zhang K."/>
            <person name="Liang L."/>
        </authorList>
    </citation>
    <scope>NUCLEOTIDE SEQUENCE</scope>
    <source>
        <strain evidence="10">YMF1.00683</strain>
    </source>
</reference>
<evidence type="ECO:0000259" key="9">
    <source>
        <dbReference type="Pfam" id="PF01266"/>
    </source>
</evidence>
<name>A0AB34G1V9_9HYPO</name>
<dbReference type="SUPFAM" id="SSF48537">
    <property type="entry name" value="Phospholipase C/P1 nuclease"/>
    <property type="match status" value="1"/>
</dbReference>
<dbReference type="GO" id="GO:0006308">
    <property type="term" value="P:DNA catabolic process"/>
    <property type="evidence" value="ECO:0007669"/>
    <property type="project" value="InterPro"/>
</dbReference>
<dbReference type="GO" id="GO:0016788">
    <property type="term" value="F:hydrolase activity, acting on ester bonds"/>
    <property type="evidence" value="ECO:0007669"/>
    <property type="project" value="InterPro"/>
</dbReference>
<keyword evidence="5" id="KW-0378">Hydrolase</keyword>
<evidence type="ECO:0000256" key="4">
    <source>
        <dbReference type="ARBA" id="ARBA00022759"/>
    </source>
</evidence>
<dbReference type="InterPro" id="IPR006076">
    <property type="entry name" value="FAD-dep_OxRdtase"/>
</dbReference>
<dbReference type="Gene3D" id="1.10.575.10">
    <property type="entry name" value="P1 Nuclease"/>
    <property type="match status" value="1"/>
</dbReference>
<evidence type="ECO:0000256" key="5">
    <source>
        <dbReference type="ARBA" id="ARBA00022801"/>
    </source>
</evidence>
<dbReference type="GO" id="GO:0004519">
    <property type="term" value="F:endonuclease activity"/>
    <property type="evidence" value="ECO:0007669"/>
    <property type="project" value="UniProtKB-KW"/>
</dbReference>
<feature type="signal peptide" evidence="8">
    <location>
        <begin position="1"/>
        <end position="20"/>
    </location>
</feature>
<dbReference type="InterPro" id="IPR036188">
    <property type="entry name" value="FAD/NAD-bd_sf"/>
</dbReference>
<sequence length="791" mass="85919">MPSLSKATLVALGSLQGASAWGVLGHATVAYVAQHYLTPETASWAQGLLGDSSDAYLANIASWADQYRATAAGKWSAPFHFIDAQDNPPSSCNVDYERDCGSSGCSISAIANYTQRVGDGRLSTAQTAEALKFLVHFLGDLTQPLHDEAYKVGGNQINVTFDGYQDNLHADWDTYIPQKLIGGKDLAHAQTWANTLVQDIESGSYKAQAPDWIKGDNVSDAIGTATRWATDANSYVCSVVMPDGEAALQKGDLYPTYYNSVTATIELQIAKGGYRLGHWLNTVYTAKVAKRDEGGLLSTRDMPLPDLTGRDLLPAPRPLSRAELARAAMSGSCCTHSHYHIRCRDTTWIRIDYPSSLFSALMNLTCVEELGPAPTRSKHSIMDMLPVDKPTSSYWLSDPHPLAKHRSSDNVPEETDIAIVGTGLAGVATAHHILKHCKSASPPPSITLLDARDACSGATGRNGGHAKTKLDSIKKWYEAHGAEAAAELVTWVDKQRRALKKTVEEEDLDCEFLVRRTYDITGAKGAVAAVGGPAVSMWPYKLVMGLLALVVDKGAKLYTNTPVQAVESEADTVKLSTSRGVVRAKKVVYATNGYVAGLLPQYRKVIVPFLGQNSRLVPNESTLRQSPSLAATFNLHHTAEFVDYLNPRPDGSVTHGGGMRNFRRNAEDRNKLWFDTVDDSQLISDKVAADFEKIDRERLYGWEDSEAKVDSMWTGVMGVTADGLPHVGRVPGTSNQFILAGFNGGGMTVIFTMTQGIADMVLEGKEFEQTDIPALFKTTEERLQKQVSGAR</sequence>
<dbReference type="Pfam" id="PF02265">
    <property type="entry name" value="S1-P1_nuclease"/>
    <property type="match status" value="1"/>
</dbReference>
<evidence type="ECO:0000313" key="11">
    <source>
        <dbReference type="Proteomes" id="UP001163105"/>
    </source>
</evidence>
<dbReference type="EMBL" id="JAQHRD010000001">
    <property type="protein sequence ID" value="KAJ6445409.1"/>
    <property type="molecule type" value="Genomic_DNA"/>
</dbReference>
<organism evidence="10 11">
    <name type="scientific">Purpureocillium lavendulum</name>
    <dbReference type="NCBI Taxonomy" id="1247861"/>
    <lineage>
        <taxon>Eukaryota</taxon>
        <taxon>Fungi</taxon>
        <taxon>Dikarya</taxon>
        <taxon>Ascomycota</taxon>
        <taxon>Pezizomycotina</taxon>
        <taxon>Sordariomycetes</taxon>
        <taxon>Hypocreomycetidae</taxon>
        <taxon>Hypocreales</taxon>
        <taxon>Ophiocordycipitaceae</taxon>
        <taxon>Purpureocillium</taxon>
    </lineage>
</organism>
<dbReference type="InterPro" id="IPR008947">
    <property type="entry name" value="PLipase_C/P1_nuclease_dom_sf"/>
</dbReference>
<dbReference type="Proteomes" id="UP001163105">
    <property type="component" value="Unassembled WGS sequence"/>
</dbReference>
<dbReference type="Gene3D" id="3.50.50.60">
    <property type="entry name" value="FAD/NAD(P)-binding domain"/>
    <property type="match status" value="2"/>
</dbReference>
<gene>
    <name evidence="10" type="primary">NUCS</name>
    <name evidence="10" type="ORF">O9K51_00168</name>
</gene>
<evidence type="ECO:0000256" key="8">
    <source>
        <dbReference type="SAM" id="SignalP"/>
    </source>
</evidence>
<comment type="caution">
    <text evidence="10">The sequence shown here is derived from an EMBL/GenBank/DDBJ whole genome shotgun (WGS) entry which is preliminary data.</text>
</comment>
<evidence type="ECO:0000256" key="7">
    <source>
        <dbReference type="ARBA" id="ARBA00023180"/>
    </source>
</evidence>
<keyword evidence="6" id="KW-1015">Disulfide bond</keyword>
<dbReference type="GO" id="GO:0046872">
    <property type="term" value="F:metal ion binding"/>
    <property type="evidence" value="ECO:0007669"/>
    <property type="project" value="UniProtKB-KW"/>
</dbReference>
<evidence type="ECO:0000313" key="10">
    <source>
        <dbReference type="EMBL" id="KAJ6445409.1"/>
    </source>
</evidence>
<keyword evidence="8" id="KW-0732">Signal</keyword>
<dbReference type="CDD" id="cd11010">
    <property type="entry name" value="S1-P1_nuclease"/>
    <property type="match status" value="1"/>
</dbReference>
<keyword evidence="4" id="KW-0255">Endonuclease</keyword>
<evidence type="ECO:0000256" key="2">
    <source>
        <dbReference type="ARBA" id="ARBA00022722"/>
    </source>
</evidence>
<keyword evidence="3" id="KW-0479">Metal-binding</keyword>
<dbReference type="AlphaFoldDB" id="A0AB34G1V9"/>
<dbReference type="PANTHER" id="PTHR33146:SF26">
    <property type="entry name" value="ENDONUCLEASE 4"/>
    <property type="match status" value="1"/>
</dbReference>
<keyword evidence="7" id="KW-0325">Glycoprotein</keyword>
<dbReference type="SUPFAM" id="SSF51905">
    <property type="entry name" value="FAD/NAD(P)-binding domain"/>
    <property type="match status" value="1"/>
</dbReference>
<dbReference type="Pfam" id="PF01266">
    <property type="entry name" value="DAO"/>
    <property type="match status" value="1"/>
</dbReference>
<evidence type="ECO:0000256" key="1">
    <source>
        <dbReference type="ARBA" id="ARBA00009547"/>
    </source>
</evidence>
<comment type="similarity">
    <text evidence="1">Belongs to the nuclease type I family.</text>
</comment>
<feature type="domain" description="FAD dependent oxidoreductase" evidence="9">
    <location>
        <begin position="509"/>
        <end position="757"/>
    </location>
</feature>
<evidence type="ECO:0000256" key="3">
    <source>
        <dbReference type="ARBA" id="ARBA00022723"/>
    </source>
</evidence>
<protein>
    <submittedName>
        <fullName evidence="10">MFS transporter</fullName>
    </submittedName>
</protein>
<dbReference type="InterPro" id="IPR003154">
    <property type="entry name" value="S1/P1nuclease"/>
</dbReference>
<keyword evidence="11" id="KW-1185">Reference proteome</keyword>
<proteinExistence type="inferred from homology"/>
<dbReference type="Gene3D" id="3.30.9.10">
    <property type="entry name" value="D-Amino Acid Oxidase, subunit A, domain 2"/>
    <property type="match status" value="1"/>
</dbReference>
<evidence type="ECO:0000256" key="6">
    <source>
        <dbReference type="ARBA" id="ARBA00023157"/>
    </source>
</evidence>
<accession>A0AB34G1V9</accession>
<feature type="chain" id="PRO_5044293666" evidence="8">
    <location>
        <begin position="21"/>
        <end position="791"/>
    </location>
</feature>
<keyword evidence="2" id="KW-0540">Nuclease</keyword>